<dbReference type="InterPro" id="IPR013549">
    <property type="entry name" value="DUF1731"/>
</dbReference>
<dbReference type="PANTHER" id="PTHR11092">
    <property type="entry name" value="SUGAR NUCLEOTIDE EPIMERASE RELATED"/>
    <property type="match status" value="1"/>
</dbReference>
<feature type="domain" description="DUF1731" evidence="3">
    <location>
        <begin position="250"/>
        <end position="296"/>
    </location>
</feature>
<dbReference type="OrthoDB" id="9801773at2"/>
<evidence type="ECO:0000259" key="3">
    <source>
        <dbReference type="Pfam" id="PF08338"/>
    </source>
</evidence>
<dbReference type="PANTHER" id="PTHR11092:SF0">
    <property type="entry name" value="EPIMERASE FAMILY PROTEIN SDR39U1"/>
    <property type="match status" value="1"/>
</dbReference>
<feature type="domain" description="NAD-dependent epimerase/dehydratase" evidence="2">
    <location>
        <begin position="4"/>
        <end position="214"/>
    </location>
</feature>
<evidence type="ECO:0000259" key="2">
    <source>
        <dbReference type="Pfam" id="PF01370"/>
    </source>
</evidence>
<evidence type="ECO:0000313" key="4">
    <source>
        <dbReference type="EMBL" id="PJZ06590.1"/>
    </source>
</evidence>
<keyword evidence="5" id="KW-1185">Reference proteome</keyword>
<dbReference type="Pfam" id="PF08338">
    <property type="entry name" value="DUF1731"/>
    <property type="match status" value="1"/>
</dbReference>
<sequence>MHLLITGGTGLIGRHLIPRLLLLGHQVNVVTRDVAAARDKLDPRVSLWSGINQQSDLNGIDGVINLAGEPIADKRWTEQQKQRLCESRWQITEQIVSLIHASSNPPHLFISGSATGFYGDTGDLVLTEDDPGHDEFTHALCARWEQLALKAESDRTRVCLLRTGVVLAKDGGALAKMKMPFKLGVGGPIGSGKQYLPWIHIDDLVNAIIWLIDNSHLSGPFNMVAPYAVRNEQFAATLGHVMHRPAFMRTPASAIKLMMGESAVLVLGGQHVLPKRLEESGFGFRWFDLQEALQDVVG</sequence>
<comment type="similarity">
    <text evidence="1">Belongs to the NAD(P)-dependent epimerase/dehydratase family. SDR39U1 subfamily.</text>
</comment>
<protein>
    <submittedName>
        <fullName evidence="4">TIGR01777 family protein</fullName>
    </submittedName>
</protein>
<evidence type="ECO:0000313" key="5">
    <source>
        <dbReference type="Proteomes" id="UP000232062"/>
    </source>
</evidence>
<organism evidence="4 5">
    <name type="scientific">Pantoea rodasii</name>
    <dbReference type="NCBI Taxonomy" id="1076549"/>
    <lineage>
        <taxon>Bacteria</taxon>
        <taxon>Pseudomonadati</taxon>
        <taxon>Pseudomonadota</taxon>
        <taxon>Gammaproteobacteria</taxon>
        <taxon>Enterobacterales</taxon>
        <taxon>Erwiniaceae</taxon>
        <taxon>Pantoea</taxon>
    </lineage>
</organism>
<dbReference type="CDD" id="cd05242">
    <property type="entry name" value="SDR_a8"/>
    <property type="match status" value="1"/>
</dbReference>
<dbReference type="InterPro" id="IPR001509">
    <property type="entry name" value="Epimerase_deHydtase"/>
</dbReference>
<dbReference type="AlphaFoldDB" id="A0A2M9WGA4"/>
<proteinExistence type="inferred from homology"/>
<reference evidence="4 5" key="1">
    <citation type="submission" date="2017-11" db="EMBL/GenBank/DDBJ databases">
        <title>The genome sequence of Pantoea rodasii DSM 26611.</title>
        <authorList>
            <person name="Gao J."/>
            <person name="Mao X."/>
            <person name="Sun J."/>
        </authorList>
    </citation>
    <scope>NUCLEOTIDE SEQUENCE [LARGE SCALE GENOMIC DNA]</scope>
    <source>
        <strain evidence="4 5">DSM 26611</strain>
    </source>
</reference>
<dbReference type="Gene3D" id="3.40.50.720">
    <property type="entry name" value="NAD(P)-binding Rossmann-like Domain"/>
    <property type="match status" value="1"/>
</dbReference>
<dbReference type="InterPro" id="IPR036291">
    <property type="entry name" value="NAD(P)-bd_dom_sf"/>
</dbReference>
<dbReference type="Pfam" id="PF01370">
    <property type="entry name" value="Epimerase"/>
    <property type="match status" value="1"/>
</dbReference>
<dbReference type="InterPro" id="IPR010099">
    <property type="entry name" value="SDR39U1"/>
</dbReference>
<dbReference type="STRING" id="1076549.HA45_14605"/>
<name>A0A2M9WGA4_9GAMM</name>
<gene>
    <name evidence="4" type="ORF">PRCB_07685</name>
</gene>
<accession>A0A2M9WGA4</accession>
<dbReference type="SUPFAM" id="SSF51735">
    <property type="entry name" value="NAD(P)-binding Rossmann-fold domains"/>
    <property type="match status" value="1"/>
</dbReference>
<comment type="caution">
    <text evidence="4">The sequence shown here is derived from an EMBL/GenBank/DDBJ whole genome shotgun (WGS) entry which is preliminary data.</text>
</comment>
<dbReference type="NCBIfam" id="TIGR01777">
    <property type="entry name" value="yfcH"/>
    <property type="match status" value="1"/>
</dbReference>
<dbReference type="RefSeq" id="WP_100701115.1">
    <property type="nucleotide sequence ID" value="NZ_MLFP01000011.1"/>
</dbReference>
<dbReference type="EMBL" id="PIQI01000011">
    <property type="protein sequence ID" value="PJZ06590.1"/>
    <property type="molecule type" value="Genomic_DNA"/>
</dbReference>
<dbReference type="Proteomes" id="UP000232062">
    <property type="component" value="Unassembled WGS sequence"/>
</dbReference>
<evidence type="ECO:0000256" key="1">
    <source>
        <dbReference type="ARBA" id="ARBA00009353"/>
    </source>
</evidence>